<proteinExistence type="predicted"/>
<gene>
    <name evidence="1" type="ORF">NQ315_016201</name>
</gene>
<dbReference type="PANTHER" id="PTHR46791">
    <property type="entry name" value="EXPRESSED PROTEIN"/>
    <property type="match status" value="1"/>
</dbReference>
<protein>
    <recommendedName>
        <fullName evidence="3">Transposase</fullName>
    </recommendedName>
</protein>
<reference evidence="1 2" key="1">
    <citation type="journal article" date="2023" name="Insect Mol. Biol.">
        <title>Genome sequencing provides insights into the evolution of gene families encoding plant cell wall-degrading enzymes in longhorned beetles.</title>
        <authorList>
            <person name="Shin N.R."/>
            <person name="Okamura Y."/>
            <person name="Kirsch R."/>
            <person name="Pauchet Y."/>
        </authorList>
    </citation>
    <scope>NUCLEOTIDE SEQUENCE [LARGE SCALE GENOMIC DNA]</scope>
    <source>
        <strain evidence="1">EAD_L_NR</strain>
    </source>
</reference>
<dbReference type="AlphaFoldDB" id="A0AAV8VJ36"/>
<accession>A0AAV8VJ36</accession>
<evidence type="ECO:0000313" key="1">
    <source>
        <dbReference type="EMBL" id="KAJ8914125.1"/>
    </source>
</evidence>
<comment type="caution">
    <text evidence="1">The sequence shown here is derived from an EMBL/GenBank/DDBJ whole genome shotgun (WGS) entry which is preliminary data.</text>
</comment>
<keyword evidence="2" id="KW-1185">Reference proteome</keyword>
<sequence>MDSLDTLIKQYFEVGLQQKEILSFLRGKHNVFISPRTLKRHLYRLGLVRRKFSCLEHVYAFIISQITTSAQLHGYRWMHLKCIQQGLVVSQNVVRQILLENELDGICFQRNTHKIRRSRNAIAPSGRPIAMFELPEHYGYSNYLVKIPTHAINILKADAEVTTEVIFCDTDVESICICIMTENGWTKDGSINNAVSLYGNLRNKILNLLQQI</sequence>
<evidence type="ECO:0008006" key="3">
    <source>
        <dbReference type="Google" id="ProtNLM"/>
    </source>
</evidence>
<organism evidence="1 2">
    <name type="scientific">Exocentrus adspersus</name>
    <dbReference type="NCBI Taxonomy" id="1586481"/>
    <lineage>
        <taxon>Eukaryota</taxon>
        <taxon>Metazoa</taxon>
        <taxon>Ecdysozoa</taxon>
        <taxon>Arthropoda</taxon>
        <taxon>Hexapoda</taxon>
        <taxon>Insecta</taxon>
        <taxon>Pterygota</taxon>
        <taxon>Neoptera</taxon>
        <taxon>Endopterygota</taxon>
        <taxon>Coleoptera</taxon>
        <taxon>Polyphaga</taxon>
        <taxon>Cucujiformia</taxon>
        <taxon>Chrysomeloidea</taxon>
        <taxon>Cerambycidae</taxon>
        <taxon>Lamiinae</taxon>
        <taxon>Acanthocinini</taxon>
        <taxon>Exocentrus</taxon>
    </lineage>
</organism>
<name>A0AAV8VJ36_9CUCU</name>
<dbReference type="PANTHER" id="PTHR46791:SF13">
    <property type="entry name" value="CLR5 DOMAIN-CONTAINING PROTEIN"/>
    <property type="match status" value="1"/>
</dbReference>
<dbReference type="Proteomes" id="UP001159042">
    <property type="component" value="Unassembled WGS sequence"/>
</dbReference>
<dbReference type="EMBL" id="JANEYG010000079">
    <property type="protein sequence ID" value="KAJ8914125.1"/>
    <property type="molecule type" value="Genomic_DNA"/>
</dbReference>
<evidence type="ECO:0000313" key="2">
    <source>
        <dbReference type="Proteomes" id="UP001159042"/>
    </source>
</evidence>